<dbReference type="Proteomes" id="UP001286313">
    <property type="component" value="Unassembled WGS sequence"/>
</dbReference>
<feature type="region of interest" description="Disordered" evidence="1">
    <location>
        <begin position="45"/>
        <end position="150"/>
    </location>
</feature>
<name>A0AAE1EGJ8_PETCI</name>
<evidence type="ECO:0000313" key="2">
    <source>
        <dbReference type="EMBL" id="KAK3850185.1"/>
    </source>
</evidence>
<sequence length="241" mass="26948">MAGVPHLSPHTSFLVTANTTPFVNKSPPIPFTPYPVTYYAHTTPPHTTLTHKLPHTTPHHSTPHHSNPHHTTHHSTPLNPTPHHSTPHHSTPHHSTPHHSTPHHSTPHHSTPHHSTPHHSTPHHSTPHHSTPHHSTPHNATPHNATPHTLRSTLCYSPPYSLYLHNTSTPTSFKPTLSCHVLPCPVAHFTLHLMHVCHHHTPSNPSPHTLHPFPSSPVITQRKCHRALYECHFVTQKINTV</sequence>
<feature type="compositionally biased region" description="Basic residues" evidence="1">
    <location>
        <begin position="85"/>
        <end position="136"/>
    </location>
</feature>
<evidence type="ECO:0000313" key="3">
    <source>
        <dbReference type="Proteomes" id="UP001286313"/>
    </source>
</evidence>
<feature type="compositionally biased region" description="Basic residues" evidence="1">
    <location>
        <begin position="52"/>
        <end position="73"/>
    </location>
</feature>
<keyword evidence="3" id="KW-1185">Reference proteome</keyword>
<dbReference type="AlphaFoldDB" id="A0AAE1EGJ8"/>
<reference evidence="2" key="1">
    <citation type="submission" date="2023-10" db="EMBL/GenBank/DDBJ databases">
        <title>Genome assemblies of two species of porcelain crab, Petrolisthes cinctipes and Petrolisthes manimaculis (Anomura: Porcellanidae).</title>
        <authorList>
            <person name="Angst P."/>
        </authorList>
    </citation>
    <scope>NUCLEOTIDE SEQUENCE</scope>
    <source>
        <strain evidence="2">PB745_01</strain>
        <tissue evidence="2">Gill</tissue>
    </source>
</reference>
<organism evidence="2 3">
    <name type="scientific">Petrolisthes cinctipes</name>
    <name type="common">Flat porcelain crab</name>
    <dbReference type="NCBI Taxonomy" id="88211"/>
    <lineage>
        <taxon>Eukaryota</taxon>
        <taxon>Metazoa</taxon>
        <taxon>Ecdysozoa</taxon>
        <taxon>Arthropoda</taxon>
        <taxon>Crustacea</taxon>
        <taxon>Multicrustacea</taxon>
        <taxon>Malacostraca</taxon>
        <taxon>Eumalacostraca</taxon>
        <taxon>Eucarida</taxon>
        <taxon>Decapoda</taxon>
        <taxon>Pleocyemata</taxon>
        <taxon>Anomura</taxon>
        <taxon>Galatheoidea</taxon>
        <taxon>Porcellanidae</taxon>
        <taxon>Petrolisthes</taxon>
    </lineage>
</organism>
<dbReference type="EMBL" id="JAWQEG010008501">
    <property type="protein sequence ID" value="KAK3850185.1"/>
    <property type="molecule type" value="Genomic_DNA"/>
</dbReference>
<gene>
    <name evidence="2" type="ORF">Pcinc_043093</name>
</gene>
<accession>A0AAE1EGJ8</accession>
<feature type="compositionally biased region" description="Low complexity" evidence="1">
    <location>
        <begin position="74"/>
        <end position="84"/>
    </location>
</feature>
<evidence type="ECO:0000256" key="1">
    <source>
        <dbReference type="SAM" id="MobiDB-lite"/>
    </source>
</evidence>
<proteinExistence type="predicted"/>
<comment type="caution">
    <text evidence="2">The sequence shown here is derived from an EMBL/GenBank/DDBJ whole genome shotgun (WGS) entry which is preliminary data.</text>
</comment>
<protein>
    <submittedName>
        <fullName evidence="2">Uncharacterized protein</fullName>
    </submittedName>
</protein>